<feature type="domain" description="DUF6671" evidence="1">
    <location>
        <begin position="81"/>
        <end position="288"/>
    </location>
</feature>
<evidence type="ECO:0000313" key="3">
    <source>
        <dbReference type="Proteomes" id="UP000622580"/>
    </source>
</evidence>
<reference evidence="2" key="1">
    <citation type="submission" date="2021-04" db="EMBL/GenBank/DDBJ databases">
        <title>Draft genome assembly of strain Phenylobacterium sp. 20VBR1 using MiniION and Illumina platforms.</title>
        <authorList>
            <person name="Thomas F.A."/>
            <person name="Krishnan K.P."/>
            <person name="Sinha R.K."/>
        </authorList>
    </citation>
    <scope>NUCLEOTIDE SEQUENCE</scope>
    <source>
        <strain evidence="2">20VBR1</strain>
    </source>
</reference>
<protein>
    <recommendedName>
        <fullName evidence="1">DUF6671 domain-containing protein</fullName>
    </recommendedName>
</protein>
<dbReference type="Proteomes" id="UP000622580">
    <property type="component" value="Unassembled WGS sequence"/>
</dbReference>
<comment type="caution">
    <text evidence="2">The sequence shown here is derived from an EMBL/GenBank/DDBJ whole genome shotgun (WGS) entry which is preliminary data.</text>
</comment>
<proteinExistence type="predicted"/>
<dbReference type="Pfam" id="PF20376">
    <property type="entry name" value="DUF6671"/>
    <property type="match status" value="1"/>
</dbReference>
<dbReference type="AlphaFoldDB" id="A0A941CWR3"/>
<accession>A0A941CWR3</accession>
<keyword evidence="3" id="KW-1185">Reference proteome</keyword>
<sequence>MTADDRPYKDTIAVLATMHDKERVVAPVLKEGLGLRVALALGLNTDRFGTFSRDVERTGSQLDAARAKIAAGFEYAPYARVGIASEGSFGPHPYIPFLALGRELVLLIDRERGLELTGHFASPETNYGQAVVSDMETAVAFAERSKFPEHGLIVMGCVDEKPAPDLALFKDVVDHVALEQAVGQVVAKCGAAFVEADMRAHRNPTRMRAIERAASDLVRRFRSECPTCKHPGFDVTERIAGLPCEWCGEPTHVIRAEILTCQACDCRQERQATSAKTADPGRCESCNP</sequence>
<organism evidence="2 3">
    <name type="scientific">Phenylobacterium glaciei</name>
    <dbReference type="NCBI Taxonomy" id="2803784"/>
    <lineage>
        <taxon>Bacteria</taxon>
        <taxon>Pseudomonadati</taxon>
        <taxon>Pseudomonadota</taxon>
        <taxon>Alphaproteobacteria</taxon>
        <taxon>Caulobacterales</taxon>
        <taxon>Caulobacteraceae</taxon>
        <taxon>Phenylobacterium</taxon>
    </lineage>
</organism>
<gene>
    <name evidence="2" type="ORF">JKL49_01835</name>
</gene>
<dbReference type="EMBL" id="JAGSGD010000001">
    <property type="protein sequence ID" value="MBR7618115.1"/>
    <property type="molecule type" value="Genomic_DNA"/>
</dbReference>
<evidence type="ECO:0000259" key="1">
    <source>
        <dbReference type="Pfam" id="PF20376"/>
    </source>
</evidence>
<name>A0A941CWR3_9CAUL</name>
<dbReference type="InterPro" id="IPR046612">
    <property type="entry name" value="DUF6671"/>
</dbReference>
<dbReference type="RefSeq" id="WP_215337907.1">
    <property type="nucleotide sequence ID" value="NZ_JAGSGD010000001.1"/>
</dbReference>
<evidence type="ECO:0000313" key="2">
    <source>
        <dbReference type="EMBL" id="MBR7618115.1"/>
    </source>
</evidence>